<reference evidence="1" key="1">
    <citation type="submission" date="2014-11" db="EMBL/GenBank/DDBJ databases">
        <authorList>
            <person name="Amaro Gonzalez C."/>
        </authorList>
    </citation>
    <scope>NUCLEOTIDE SEQUENCE</scope>
</reference>
<accession>A0A0E9VE21</accession>
<name>A0A0E9VE21_ANGAN</name>
<proteinExistence type="predicted"/>
<evidence type="ECO:0000313" key="1">
    <source>
        <dbReference type="EMBL" id="JAH76241.1"/>
    </source>
</evidence>
<reference evidence="1" key="2">
    <citation type="journal article" date="2015" name="Fish Shellfish Immunol.">
        <title>Early steps in the European eel (Anguilla anguilla)-Vibrio vulnificus interaction in the gills: Role of the RtxA13 toxin.</title>
        <authorList>
            <person name="Callol A."/>
            <person name="Pajuelo D."/>
            <person name="Ebbesson L."/>
            <person name="Teles M."/>
            <person name="MacKenzie S."/>
            <person name="Amaro C."/>
        </authorList>
    </citation>
    <scope>NUCLEOTIDE SEQUENCE</scope>
</reference>
<sequence>MFFTVFSELKTQYMHMDNKSNFFPFL</sequence>
<dbReference type="AlphaFoldDB" id="A0A0E9VE21"/>
<protein>
    <submittedName>
        <fullName evidence="1">Uncharacterized protein</fullName>
    </submittedName>
</protein>
<dbReference type="EMBL" id="GBXM01032336">
    <property type="protein sequence ID" value="JAH76241.1"/>
    <property type="molecule type" value="Transcribed_RNA"/>
</dbReference>
<organism evidence="1">
    <name type="scientific">Anguilla anguilla</name>
    <name type="common">European freshwater eel</name>
    <name type="synonym">Muraena anguilla</name>
    <dbReference type="NCBI Taxonomy" id="7936"/>
    <lineage>
        <taxon>Eukaryota</taxon>
        <taxon>Metazoa</taxon>
        <taxon>Chordata</taxon>
        <taxon>Craniata</taxon>
        <taxon>Vertebrata</taxon>
        <taxon>Euteleostomi</taxon>
        <taxon>Actinopterygii</taxon>
        <taxon>Neopterygii</taxon>
        <taxon>Teleostei</taxon>
        <taxon>Anguilliformes</taxon>
        <taxon>Anguillidae</taxon>
        <taxon>Anguilla</taxon>
    </lineage>
</organism>